<evidence type="ECO:0000256" key="2">
    <source>
        <dbReference type="ARBA" id="ARBA00022517"/>
    </source>
</evidence>
<comment type="subcellular location">
    <subcellularLocation>
        <location evidence="11">Cytoplasm</location>
    </subcellularLocation>
</comment>
<evidence type="ECO:0000256" key="9">
    <source>
        <dbReference type="ARBA" id="ARBA00022842"/>
    </source>
</evidence>
<evidence type="ECO:0000256" key="7">
    <source>
        <dbReference type="ARBA" id="ARBA00022759"/>
    </source>
</evidence>
<organism evidence="14 15">
    <name type="scientific">Alkalibacillus salilacus</name>
    <dbReference type="NCBI Taxonomy" id="284582"/>
    <lineage>
        <taxon>Bacteria</taxon>
        <taxon>Bacillati</taxon>
        <taxon>Bacillota</taxon>
        <taxon>Bacilli</taxon>
        <taxon>Bacillales</taxon>
        <taxon>Bacillaceae</taxon>
        <taxon>Alkalibacillus</taxon>
    </lineage>
</organism>
<keyword evidence="5" id="KW-0479">Metal-binding</keyword>
<accession>A0ABT9VBU0</accession>
<evidence type="ECO:0000256" key="12">
    <source>
        <dbReference type="NCBIfam" id="TIGR00334"/>
    </source>
</evidence>
<evidence type="ECO:0000256" key="3">
    <source>
        <dbReference type="ARBA" id="ARBA00022552"/>
    </source>
</evidence>
<comment type="similarity">
    <text evidence="11">Belongs to the ribonuclease M5 family.</text>
</comment>
<dbReference type="HAMAP" id="MF_01469">
    <property type="entry name" value="RNase_M5"/>
    <property type="match status" value="1"/>
</dbReference>
<dbReference type="NCBIfam" id="TIGR00334">
    <property type="entry name" value="5S_RNA_mat_M5"/>
    <property type="match status" value="1"/>
</dbReference>
<protein>
    <recommendedName>
        <fullName evidence="11 12">Ribonuclease M5</fullName>
        <ecNumber evidence="11 12">3.1.26.8</ecNumber>
    </recommendedName>
    <alternativeName>
        <fullName evidence="11">RNase M5</fullName>
    </alternativeName>
    <alternativeName>
        <fullName evidence="11">Ribosomal RNA terminal maturase M5</fullName>
    </alternativeName>
</protein>
<keyword evidence="9" id="KW-0460">Magnesium</keyword>
<keyword evidence="10 11" id="KW-0694">RNA-binding</keyword>
<dbReference type="RefSeq" id="WP_370871763.1">
    <property type="nucleotide sequence ID" value="NZ_JAUSTQ010000001.1"/>
</dbReference>
<dbReference type="SMART" id="SM00493">
    <property type="entry name" value="TOPRIM"/>
    <property type="match status" value="1"/>
</dbReference>
<dbReference type="EC" id="3.1.26.8" evidence="11 12"/>
<dbReference type="InterPro" id="IPR006171">
    <property type="entry name" value="TOPRIM_dom"/>
</dbReference>
<dbReference type="Pfam" id="PF13331">
    <property type="entry name" value="DUF4093"/>
    <property type="match status" value="1"/>
</dbReference>
<evidence type="ECO:0000256" key="6">
    <source>
        <dbReference type="ARBA" id="ARBA00022730"/>
    </source>
</evidence>
<comment type="caution">
    <text evidence="14">The sequence shown here is derived from an EMBL/GenBank/DDBJ whole genome shotgun (WGS) entry which is preliminary data.</text>
</comment>
<feature type="domain" description="Toprim" evidence="13">
    <location>
        <begin position="4"/>
        <end position="87"/>
    </location>
</feature>
<dbReference type="GO" id="GO:0043822">
    <property type="term" value="F:ribonuclease M5 activity"/>
    <property type="evidence" value="ECO:0007669"/>
    <property type="project" value="UniProtKB-EC"/>
</dbReference>
<dbReference type="SUPFAM" id="SSF110455">
    <property type="entry name" value="Toprim domain"/>
    <property type="match status" value="1"/>
</dbReference>
<evidence type="ECO:0000256" key="10">
    <source>
        <dbReference type="ARBA" id="ARBA00022884"/>
    </source>
</evidence>
<dbReference type="EMBL" id="JAUSTQ010000001">
    <property type="protein sequence ID" value="MDQ0158440.1"/>
    <property type="molecule type" value="Genomic_DNA"/>
</dbReference>
<keyword evidence="2 11" id="KW-0690">Ribosome biogenesis</keyword>
<evidence type="ECO:0000313" key="14">
    <source>
        <dbReference type="EMBL" id="MDQ0158440.1"/>
    </source>
</evidence>
<comment type="catalytic activity">
    <reaction evidence="11">
        <text>Endonucleolytic cleavage of RNA, removing 21 and 42 nucleotides, respectively, from the 5'- and 3'-termini of a 5S-rRNA precursor.</text>
        <dbReference type="EC" id="3.1.26.8"/>
    </reaction>
</comment>
<evidence type="ECO:0000256" key="11">
    <source>
        <dbReference type="HAMAP-Rule" id="MF_01469"/>
    </source>
</evidence>
<dbReference type="CDD" id="cd01027">
    <property type="entry name" value="TOPRIM_RNase_M5_like"/>
    <property type="match status" value="1"/>
</dbReference>
<keyword evidence="1 11" id="KW-0963">Cytoplasm</keyword>
<dbReference type="PANTHER" id="PTHR39156">
    <property type="entry name" value="RIBONUCLEASE M5"/>
    <property type="match status" value="1"/>
</dbReference>
<evidence type="ECO:0000313" key="15">
    <source>
        <dbReference type="Proteomes" id="UP001224359"/>
    </source>
</evidence>
<gene>
    <name evidence="11" type="primary">rnmV</name>
    <name evidence="14" type="ORF">J2S77_000390</name>
</gene>
<keyword evidence="4 11" id="KW-0540">Nuclease</keyword>
<comment type="function">
    <text evidence="11">Required for correct processing of both the 5' and 3' ends of 5S rRNA precursor. Cleaves both sides of a double-stranded region yielding mature 5S rRNA in one step.</text>
</comment>
<proteinExistence type="inferred from homology"/>
<evidence type="ECO:0000259" key="13">
    <source>
        <dbReference type="PROSITE" id="PS50880"/>
    </source>
</evidence>
<evidence type="ECO:0000256" key="1">
    <source>
        <dbReference type="ARBA" id="ARBA00022490"/>
    </source>
</evidence>
<evidence type="ECO:0000256" key="8">
    <source>
        <dbReference type="ARBA" id="ARBA00022801"/>
    </source>
</evidence>
<name>A0ABT9VBU0_9BACI</name>
<keyword evidence="3 11" id="KW-0698">rRNA processing</keyword>
<dbReference type="Pfam" id="PF01751">
    <property type="entry name" value="Toprim"/>
    <property type="match status" value="1"/>
</dbReference>
<dbReference type="InterPro" id="IPR025156">
    <property type="entry name" value="RNase_M5_C"/>
</dbReference>
<keyword evidence="7 11" id="KW-0255">Endonuclease</keyword>
<dbReference type="Gene3D" id="3.40.1360.10">
    <property type="match status" value="1"/>
</dbReference>
<dbReference type="Proteomes" id="UP001224359">
    <property type="component" value="Unassembled WGS sequence"/>
</dbReference>
<evidence type="ECO:0000256" key="4">
    <source>
        <dbReference type="ARBA" id="ARBA00022722"/>
    </source>
</evidence>
<keyword evidence="15" id="KW-1185">Reference proteome</keyword>
<keyword evidence="8 11" id="KW-0378">Hydrolase</keyword>
<evidence type="ECO:0000256" key="5">
    <source>
        <dbReference type="ARBA" id="ARBA00022723"/>
    </source>
</evidence>
<sequence length="186" mass="21194">MKIQEVIVVEGRDDTAKIKQAVDADTIETNGSAIDEPTLERIKHAQAKRGVIIFTDPDFPGERIRRIVQQQIPGCKHAFMPKDEAKGSNGLGVEHATKQAIREALESVYELRQTSFQPIEWRPYLLEYGLVGGAHAKPRREHLGERLKIGYANAKQLEKRLNMFQITVDEFESVMDEILKEERQQS</sequence>
<dbReference type="InterPro" id="IPR034141">
    <property type="entry name" value="TOPRIM_RNase_M5-like"/>
</dbReference>
<dbReference type="PANTHER" id="PTHR39156:SF1">
    <property type="entry name" value="RIBONUCLEASE M5"/>
    <property type="match status" value="1"/>
</dbReference>
<reference evidence="14 15" key="1">
    <citation type="submission" date="2023-07" db="EMBL/GenBank/DDBJ databases">
        <title>Genomic Encyclopedia of Type Strains, Phase IV (KMG-IV): sequencing the most valuable type-strain genomes for metagenomic binning, comparative biology and taxonomic classification.</title>
        <authorList>
            <person name="Goeker M."/>
        </authorList>
    </citation>
    <scope>NUCLEOTIDE SEQUENCE [LARGE SCALE GENOMIC DNA]</scope>
    <source>
        <strain evidence="14 15">DSM 16460</strain>
    </source>
</reference>
<dbReference type="PROSITE" id="PS50880">
    <property type="entry name" value="TOPRIM"/>
    <property type="match status" value="1"/>
</dbReference>
<dbReference type="InterPro" id="IPR004466">
    <property type="entry name" value="RNase_M5"/>
</dbReference>
<keyword evidence="6 11" id="KW-0699">rRNA-binding</keyword>